<protein>
    <recommendedName>
        <fullName evidence="7">Palmitoyltransferase</fullName>
        <ecNumber evidence="7">2.3.1.225</ecNumber>
    </recommendedName>
</protein>
<dbReference type="InterPro" id="IPR001594">
    <property type="entry name" value="Palmitoyltrfase_DHHC"/>
</dbReference>
<dbReference type="InterPro" id="IPR039859">
    <property type="entry name" value="PFA4/ZDH16/20/ERF2-like"/>
</dbReference>
<dbReference type="Pfam" id="PF01529">
    <property type="entry name" value="DHHC"/>
    <property type="match status" value="1"/>
</dbReference>
<name>A0A8S9YDL7_9TREM</name>
<sequence>MAYWAFGSCLFPVVSFCRTCSNPYFRRTLSPGVSTLPRSWSVSVTDNPSRNSRLACYSVMGAPNDSVCSCLREKLRRILHWGPIIALFNIFFIASVSLRTLLRISPPSHSIMGFVQFLVIATLLYMILYSYFCAIFVGPGYVPLSWEPSDPQARKHLQFCRICNGYKPPRAHHCRTCGRCIMKMDHHCPWINACCGHLNHGYFLHFIHWAPIGCTFCAIMLASAVYHDWKSLPYVLLRRSSSQFLGALTNLLLNVFAFGLAVGVSLAVGTLAVYQLFALRKNQTAIESWIVAKANHWRSETGEKPFVYPYDLGSWNNLSQVLSLSGCAVGDGIHWPLRDGCGEYDLTVEQIRQKEMKQLIRREYLVHRSYNGRYCPCCQFGCSIALNTPYPDEPRLRVKVGDTVAVTRWSKHWMYGELQGIKPSVSNGLHSDTPSGPRGWFPRACATKLQSTQGSKYNYNRPKQD</sequence>
<keyword evidence="11" id="KW-1185">Reference proteome</keyword>
<feature type="transmembrane region" description="Helical" evidence="7">
    <location>
        <begin position="206"/>
        <end position="226"/>
    </location>
</feature>
<organism evidence="10 11">
    <name type="scientific">Paragonimus skrjabini miyazakii</name>
    <dbReference type="NCBI Taxonomy" id="59628"/>
    <lineage>
        <taxon>Eukaryota</taxon>
        <taxon>Metazoa</taxon>
        <taxon>Spiralia</taxon>
        <taxon>Lophotrochozoa</taxon>
        <taxon>Platyhelminthes</taxon>
        <taxon>Trematoda</taxon>
        <taxon>Digenea</taxon>
        <taxon>Plagiorchiida</taxon>
        <taxon>Troglotremata</taxon>
        <taxon>Troglotrematidae</taxon>
        <taxon>Paragonimus</taxon>
    </lineage>
</organism>
<dbReference type="AlphaFoldDB" id="A0A8S9YDL7"/>
<evidence type="ECO:0000313" key="11">
    <source>
        <dbReference type="Proteomes" id="UP000822476"/>
    </source>
</evidence>
<feature type="transmembrane region" description="Helical" evidence="7">
    <location>
        <begin position="81"/>
        <end position="102"/>
    </location>
</feature>
<dbReference type="OrthoDB" id="331948at2759"/>
<keyword evidence="8" id="KW-0732">Signal</keyword>
<gene>
    <name evidence="10" type="ORF">EG68_09402</name>
</gene>
<evidence type="ECO:0000313" key="10">
    <source>
        <dbReference type="EMBL" id="KAF7232477.1"/>
    </source>
</evidence>
<evidence type="ECO:0000259" key="9">
    <source>
        <dbReference type="Pfam" id="PF01529"/>
    </source>
</evidence>
<keyword evidence="2 7" id="KW-0808">Transferase</keyword>
<keyword evidence="3 7" id="KW-0812">Transmembrane</keyword>
<evidence type="ECO:0000256" key="2">
    <source>
        <dbReference type="ARBA" id="ARBA00022679"/>
    </source>
</evidence>
<evidence type="ECO:0000256" key="3">
    <source>
        <dbReference type="ARBA" id="ARBA00022692"/>
    </source>
</evidence>
<evidence type="ECO:0000256" key="6">
    <source>
        <dbReference type="ARBA" id="ARBA00023315"/>
    </source>
</evidence>
<feature type="transmembrane region" description="Helical" evidence="7">
    <location>
        <begin position="247"/>
        <end position="274"/>
    </location>
</feature>
<dbReference type="PANTHER" id="PTHR12246">
    <property type="entry name" value="PALMITOYLTRANSFERASE ZDHHC16"/>
    <property type="match status" value="1"/>
</dbReference>
<comment type="domain">
    <text evidence="7">The DHHC domain is required for palmitoyltransferase activity.</text>
</comment>
<comment type="catalytic activity">
    <reaction evidence="7">
        <text>L-cysteinyl-[protein] + hexadecanoyl-CoA = S-hexadecanoyl-L-cysteinyl-[protein] + CoA</text>
        <dbReference type="Rhea" id="RHEA:36683"/>
        <dbReference type="Rhea" id="RHEA-COMP:10131"/>
        <dbReference type="Rhea" id="RHEA-COMP:11032"/>
        <dbReference type="ChEBI" id="CHEBI:29950"/>
        <dbReference type="ChEBI" id="CHEBI:57287"/>
        <dbReference type="ChEBI" id="CHEBI:57379"/>
        <dbReference type="ChEBI" id="CHEBI:74151"/>
        <dbReference type="EC" id="2.3.1.225"/>
    </reaction>
</comment>
<evidence type="ECO:0000256" key="7">
    <source>
        <dbReference type="RuleBase" id="RU079119"/>
    </source>
</evidence>
<comment type="subcellular location">
    <subcellularLocation>
        <location evidence="1">Membrane</location>
        <topology evidence="1">Multi-pass membrane protein</topology>
    </subcellularLocation>
</comment>
<dbReference type="EMBL" id="JTDE01021778">
    <property type="protein sequence ID" value="KAF7232477.1"/>
    <property type="molecule type" value="Genomic_DNA"/>
</dbReference>
<accession>A0A8S9YDL7</accession>
<dbReference type="Proteomes" id="UP000822476">
    <property type="component" value="Unassembled WGS sequence"/>
</dbReference>
<keyword evidence="6 7" id="KW-0012">Acyltransferase</keyword>
<feature type="transmembrane region" description="Helical" evidence="7">
    <location>
        <begin position="114"/>
        <end position="137"/>
    </location>
</feature>
<dbReference type="EC" id="2.3.1.225" evidence="7"/>
<evidence type="ECO:0000256" key="1">
    <source>
        <dbReference type="ARBA" id="ARBA00004141"/>
    </source>
</evidence>
<keyword evidence="4 7" id="KW-1133">Transmembrane helix</keyword>
<dbReference type="PROSITE" id="PS50216">
    <property type="entry name" value="DHHC"/>
    <property type="match status" value="1"/>
</dbReference>
<proteinExistence type="inferred from homology"/>
<comment type="similarity">
    <text evidence="7">Belongs to the DHHC palmitoyltransferase family.</text>
</comment>
<keyword evidence="5 7" id="KW-0472">Membrane</keyword>
<feature type="domain" description="Palmitoyltransferase DHHC" evidence="9">
    <location>
        <begin position="155"/>
        <end position="289"/>
    </location>
</feature>
<evidence type="ECO:0000256" key="4">
    <source>
        <dbReference type="ARBA" id="ARBA00022989"/>
    </source>
</evidence>
<reference evidence="10" key="1">
    <citation type="submission" date="2019-07" db="EMBL/GenBank/DDBJ databases">
        <title>Annotation for the trematode Paragonimus miyazaki's.</title>
        <authorList>
            <person name="Choi Y.-J."/>
        </authorList>
    </citation>
    <scope>NUCLEOTIDE SEQUENCE</scope>
    <source>
        <strain evidence="10">Japan</strain>
    </source>
</reference>
<feature type="signal peptide" evidence="8">
    <location>
        <begin position="1"/>
        <end position="16"/>
    </location>
</feature>
<evidence type="ECO:0000256" key="8">
    <source>
        <dbReference type="SAM" id="SignalP"/>
    </source>
</evidence>
<feature type="chain" id="PRO_5035731350" description="Palmitoyltransferase" evidence="8">
    <location>
        <begin position="17"/>
        <end position="465"/>
    </location>
</feature>
<dbReference type="GO" id="GO:0016020">
    <property type="term" value="C:membrane"/>
    <property type="evidence" value="ECO:0007669"/>
    <property type="project" value="UniProtKB-SubCell"/>
</dbReference>
<comment type="caution">
    <text evidence="10">The sequence shown here is derived from an EMBL/GenBank/DDBJ whole genome shotgun (WGS) entry which is preliminary data.</text>
</comment>
<dbReference type="GO" id="GO:0019706">
    <property type="term" value="F:protein-cysteine S-palmitoyltransferase activity"/>
    <property type="evidence" value="ECO:0007669"/>
    <property type="project" value="UniProtKB-EC"/>
</dbReference>
<evidence type="ECO:0000256" key="5">
    <source>
        <dbReference type="ARBA" id="ARBA00023136"/>
    </source>
</evidence>